<feature type="compositionally biased region" description="Basic and acidic residues" evidence="6">
    <location>
        <begin position="1396"/>
        <end position="1414"/>
    </location>
</feature>
<dbReference type="GO" id="GO:0000228">
    <property type="term" value="C:nuclear chromosome"/>
    <property type="evidence" value="ECO:0007669"/>
    <property type="project" value="InterPro"/>
</dbReference>
<keyword evidence="4" id="KW-0804">Transcription</keyword>
<feature type="region of interest" description="Disordered" evidence="6">
    <location>
        <begin position="613"/>
        <end position="652"/>
    </location>
</feature>
<feature type="compositionally biased region" description="Low complexity" evidence="6">
    <location>
        <begin position="748"/>
        <end position="771"/>
    </location>
</feature>
<feature type="compositionally biased region" description="Low complexity" evidence="6">
    <location>
        <begin position="1418"/>
        <end position="1441"/>
    </location>
</feature>
<feature type="compositionally biased region" description="Basic and acidic residues" evidence="6">
    <location>
        <begin position="1366"/>
        <end position="1388"/>
    </location>
</feature>
<keyword evidence="5" id="KW-0539">Nucleus</keyword>
<evidence type="ECO:0000256" key="2">
    <source>
        <dbReference type="ARBA" id="ARBA00010239"/>
    </source>
</evidence>
<dbReference type="InterPro" id="IPR013088">
    <property type="entry name" value="Znf_NHR/GATA"/>
</dbReference>
<feature type="compositionally biased region" description="Low complexity" evidence="6">
    <location>
        <begin position="1000"/>
        <end position="1032"/>
    </location>
</feature>
<feature type="region of interest" description="Disordered" evidence="6">
    <location>
        <begin position="1354"/>
        <end position="1444"/>
    </location>
</feature>
<feature type="region of interest" description="Disordered" evidence="6">
    <location>
        <begin position="1856"/>
        <end position="2006"/>
    </location>
</feature>
<evidence type="ECO:0000256" key="6">
    <source>
        <dbReference type="SAM" id="MobiDB-lite"/>
    </source>
</evidence>
<feature type="compositionally biased region" description="Polar residues" evidence="6">
    <location>
        <begin position="1983"/>
        <end position="2000"/>
    </location>
</feature>
<feature type="compositionally biased region" description="Polar residues" evidence="6">
    <location>
        <begin position="629"/>
        <end position="641"/>
    </location>
</feature>
<accession>A0A9Q5I2C4</accession>
<organism evidence="7 8">
    <name type="scientific">Sanghuangporus baumii</name>
    <name type="common">Phellinus baumii</name>
    <dbReference type="NCBI Taxonomy" id="108892"/>
    <lineage>
        <taxon>Eukaryota</taxon>
        <taxon>Fungi</taxon>
        <taxon>Dikarya</taxon>
        <taxon>Basidiomycota</taxon>
        <taxon>Agaricomycotina</taxon>
        <taxon>Agaricomycetes</taxon>
        <taxon>Hymenochaetales</taxon>
        <taxon>Hymenochaetaceae</taxon>
        <taxon>Sanghuangporus</taxon>
    </lineage>
</organism>
<dbReference type="EMBL" id="LNZH02000134">
    <property type="protein sequence ID" value="OCB90398.1"/>
    <property type="molecule type" value="Genomic_DNA"/>
</dbReference>
<feature type="compositionally biased region" description="Pro residues" evidence="6">
    <location>
        <begin position="973"/>
        <end position="987"/>
    </location>
</feature>
<evidence type="ECO:0000256" key="5">
    <source>
        <dbReference type="ARBA" id="ARBA00023242"/>
    </source>
</evidence>
<dbReference type="OrthoDB" id="515064at2759"/>
<evidence type="ECO:0000256" key="3">
    <source>
        <dbReference type="ARBA" id="ARBA00023015"/>
    </source>
</evidence>
<evidence type="ECO:0000256" key="1">
    <source>
        <dbReference type="ARBA" id="ARBA00004123"/>
    </source>
</evidence>
<dbReference type="Gene3D" id="3.30.50.10">
    <property type="entry name" value="Erythroid Transcription Factor GATA-1, subunit A"/>
    <property type="match status" value="1"/>
</dbReference>
<evidence type="ECO:0000313" key="7">
    <source>
        <dbReference type="EMBL" id="OCB90398.1"/>
    </source>
</evidence>
<gene>
    <name evidence="7" type="ORF">A7U60_g2409</name>
</gene>
<comment type="similarity">
    <text evidence="2">Belongs to the SNF5 family.</text>
</comment>
<keyword evidence="3" id="KW-0805">Transcription regulation</keyword>
<dbReference type="GO" id="GO:0006338">
    <property type="term" value="P:chromatin remodeling"/>
    <property type="evidence" value="ECO:0007669"/>
    <property type="project" value="InterPro"/>
</dbReference>
<feature type="compositionally biased region" description="Low complexity" evidence="6">
    <location>
        <begin position="547"/>
        <end position="567"/>
    </location>
</feature>
<feature type="region of interest" description="Disordered" evidence="6">
    <location>
        <begin position="102"/>
        <end position="194"/>
    </location>
</feature>
<feature type="region of interest" description="Disordered" evidence="6">
    <location>
        <begin position="448"/>
        <end position="599"/>
    </location>
</feature>
<feature type="compositionally biased region" description="Low complexity" evidence="6">
    <location>
        <begin position="489"/>
        <end position="507"/>
    </location>
</feature>
<evidence type="ECO:0000256" key="4">
    <source>
        <dbReference type="ARBA" id="ARBA00023163"/>
    </source>
</evidence>
<feature type="region of interest" description="Disordered" evidence="6">
    <location>
        <begin position="1663"/>
        <end position="1695"/>
    </location>
</feature>
<feature type="compositionally biased region" description="Gly residues" evidence="6">
    <location>
        <begin position="772"/>
        <end position="783"/>
    </location>
</feature>
<sequence length="2089" mass="221026">MFVRRQNRLPRNFVWKTRPKARQTERRKAGRWVTMISLRLRVRLDDLCLSSSRLERFLSEGGEVVVPLLDVSRYAVRPHRSTTPPVLLAQAQIQTRLEPVTALVPSSQTEETRSATRVGSPWHAARDMNGYTYPPHQHSPTHQQHQQVHQQQQQQQQSHSSPTSNAGINPAMLQGPTSHPGQTQTQAHLQAQQQAYLARQQQMIAAGGMGGMNAMSAGGGGGGGMNGMGANLAGGMANMAGMGMPNGAMNLAAMNNRMNNMAGMNSMNMPGMGGMGNMGGMSGMNNMAGMSGMAGMNNMNMDIFKSGGMGGASVAGAAGNTGMNMGGMGMDSGMTINPAMLGGATGASASNQSGINPAATGAVGGAAGISQQDLQKMMAARQAAINLGGMNNLSNMNAMAGMAGMPGMGVMNGMNMNMNMGMNMMGGNAQQQAMMQQYLAQQQAQQQQQAQHQQQQQQQSQAQAHSPHSATHTPGSAGGGNPYLPFPPQSQAQQQQQQMQVQNANVNPMPPPPPRPSTAMSTSSQHAGMSIGRPPSTIHQHQHQHHQQQQAVMHMQQAQQLQQQQQMGHGSISRPATAAGFRPSSSAGEAPRTPHTPHLANQQNQALSNLQHAAAAHNQNQGGQHVRELSQTPSRPQTAASNHGAGVGGPGMNGKYPLGMSGMGMNNMGGMVNMSGMGGLGMMGGGGMMPPPSLPRQNSLGPTQQTPTPMQSQAQSMQSQQSQHMQQQHPHQQQQQQGGMISAHAHAGSPLSSTGPPGSSSGLTRTPSIGEGLSGIGMGGAPTAGGMDDSMGNMPNMGSMANMSALGMGAAGSGMTNPGMAAGMGMGMGLSSMPGAAGGAGIGVGGIGGGMSQMQHMQEMQHRKQITLAEYHKQQAARLQQQQQHQQATQQASQHQQQQVQQVQQVQGQQGQMANPNAVPGVVGHSPGVSAGMQSAGMNVGGEAQGMGIPNAQVSAMPGAGMNMGMGAMGTPTRPPPSRGSMPPPGSGPMSMGSMGGVGVPAIPSASSGGSTGTVGVAPPTSTSSGASVSTSMNGAIPPAAAGNANATNAAAGTAPNSTPTAPNAQQNALAASLPPLPTSVQLNPVLTRVSIVPIAESAKKIPPLSQEEIENVSKWLTADKEYEQRYRAMAARAKAELTVGPTGVQRFRWWERDTTPAGQAAAAARRAAGMKMEKFDLVYPHGSPLAAREAAAAAARRKGRRREGLKIPGRLKTPDAEKGEQLVPIRLEFDVEHHKYRDTFVWNLNDPIVTPEAFAMALIDDYGLSTSYHSIITKSIQEQLSDYKAHTATFADVSNDIELSSNGEPKAPLIRGVLEDEGEDAKWWATWRTRLRKKDGTVRKNALLKELAAEIAKSERASRKRKRGAKDTATKEKDKDKEKEKEKEKQDGVATAKENAVKETKEEDAKEGEESGAKQDAAATTTEEAKPTEATPAAPAPAEANTDVEMREADEDDMHEEMRILIKLDVTVGEMKLDDQFEWDIENSDPTPEQFAEVYCSDLGLAGEFKTAIAHSIREQAAAYQKSLFLVGHPSDGSAIQDDDLRMSFLSPVLSAACSVDQTQAHQPIINYLSDGELDRLDKEREKEANKRRKRNTRGRRGIVLPDREPIRTHRTPAIGFPEIDPSTLAIAAAAAAPTSRRAAAAAASLTIANMVASENGTTVLPPTNPIPAAPALPASKLPKPRGSFKAPSYPSSILKPRANITSATPSTVVDSSVFQPPIEGDAPLPASVPATPSAPQSKANQGPMTAKRQRELEKEAKEREFADGQRANMINGVWHCSNCGCPDNVAIGRRKGPLGDKSQCGACGKFWHRHRRPRPVEYHTDPEYHLNLRMESDRAKASAKKRGGAAALRALNLQKEQDQAATPASATEEPSSPRPTKSDVWVEIKSSPRKSARQSPAVADALDLERPLSPASDVSSDASERPLARNRGHANGTASVSRPASAVATPAKQESELPAQTEMSTSAPPPSSPGSRPVSAAPNRDSGSAEPSATPAPSGQDTQQPRPVPIQRPQWQEDAMAEMQTRYPDDRFEIILRRTSNLPPEWRVKCLDCPGKLYTPGPGETLSNFEVHLKNRQHRARVQARVQGTTT</sequence>
<feature type="region of interest" description="Disordered" evidence="6">
    <location>
        <begin position="682"/>
        <end position="795"/>
    </location>
</feature>
<dbReference type="PANTHER" id="PTHR10019">
    <property type="entry name" value="SNF5"/>
    <property type="match status" value="1"/>
</dbReference>
<name>A0A9Q5I2C4_SANBA</name>
<feature type="region of interest" description="Disordered" evidence="6">
    <location>
        <begin position="972"/>
        <end position="1032"/>
    </location>
</feature>
<dbReference type="GO" id="GO:0008270">
    <property type="term" value="F:zinc ion binding"/>
    <property type="evidence" value="ECO:0007669"/>
    <property type="project" value="InterPro"/>
</dbReference>
<feature type="compositionally biased region" description="Basic and acidic residues" evidence="6">
    <location>
        <begin position="1750"/>
        <end position="1765"/>
    </location>
</feature>
<feature type="compositionally biased region" description="Low complexity" evidence="6">
    <location>
        <begin position="1971"/>
        <end position="1980"/>
    </location>
</feature>
<evidence type="ECO:0000313" key="8">
    <source>
        <dbReference type="Proteomes" id="UP000757232"/>
    </source>
</evidence>
<feature type="compositionally biased region" description="Low complexity" evidence="6">
    <location>
        <begin position="134"/>
        <end position="164"/>
    </location>
</feature>
<protein>
    <submittedName>
        <fullName evidence="7">SNF5-domain-containing protein</fullName>
    </submittedName>
</protein>
<feature type="compositionally biased region" description="Low complexity" evidence="6">
    <location>
        <begin position="702"/>
        <end position="737"/>
    </location>
</feature>
<dbReference type="GO" id="GO:0006355">
    <property type="term" value="P:regulation of DNA-templated transcription"/>
    <property type="evidence" value="ECO:0007669"/>
    <property type="project" value="InterPro"/>
</dbReference>
<reference evidence="7" key="1">
    <citation type="submission" date="2016-06" db="EMBL/GenBank/DDBJ databases">
        <title>Draft Genome sequence of the fungus Inonotus baumii.</title>
        <authorList>
            <person name="Zhu H."/>
            <person name="Lin W."/>
        </authorList>
    </citation>
    <scope>NUCLEOTIDE SEQUENCE</scope>
    <source>
        <strain evidence="7">821</strain>
    </source>
</reference>
<dbReference type="InterPro" id="IPR006939">
    <property type="entry name" value="SNF5"/>
</dbReference>
<feature type="region of interest" description="Disordered" evidence="6">
    <location>
        <begin position="1713"/>
        <end position="1766"/>
    </location>
</feature>
<feature type="compositionally biased region" description="Low complexity" evidence="6">
    <location>
        <begin position="448"/>
        <end position="464"/>
    </location>
</feature>
<proteinExistence type="inferred from homology"/>
<comment type="subcellular location">
    <subcellularLocation>
        <location evidence="1">Nucleus</location>
    </subcellularLocation>
</comment>
<feature type="compositionally biased region" description="Polar residues" evidence="6">
    <location>
        <begin position="1735"/>
        <end position="1745"/>
    </location>
</feature>
<comment type="caution">
    <text evidence="7">The sequence shown here is derived from an EMBL/GenBank/DDBJ whole genome shotgun (WGS) entry which is preliminary data.</text>
</comment>
<dbReference type="Pfam" id="PF04855">
    <property type="entry name" value="SNF5"/>
    <property type="match status" value="1"/>
</dbReference>
<feature type="compositionally biased region" description="Polar residues" evidence="6">
    <location>
        <begin position="1861"/>
        <end position="1872"/>
    </location>
</feature>
<dbReference type="Proteomes" id="UP000757232">
    <property type="component" value="Unassembled WGS sequence"/>
</dbReference>
<keyword evidence="8" id="KW-1185">Reference proteome</keyword>
<feature type="compositionally biased region" description="Low complexity" evidence="6">
    <location>
        <begin position="182"/>
        <end position="194"/>
    </location>
</feature>